<feature type="region of interest" description="Disordered" evidence="1">
    <location>
        <begin position="162"/>
        <end position="212"/>
    </location>
</feature>
<evidence type="ECO:0000313" key="3">
    <source>
        <dbReference type="Proteomes" id="UP001168823"/>
    </source>
</evidence>
<accession>A0ABT8UHM9</accession>
<evidence type="ECO:0008006" key="4">
    <source>
        <dbReference type="Google" id="ProtNLM"/>
    </source>
</evidence>
<comment type="caution">
    <text evidence="2">The sequence shown here is derived from an EMBL/GenBank/DDBJ whole genome shotgun (WGS) entry which is preliminary data.</text>
</comment>
<reference evidence="2" key="1">
    <citation type="submission" date="2023-07" db="EMBL/GenBank/DDBJ databases">
        <title>Mycolicibacterium sp. nov., a novel bacterial species.</title>
        <authorList>
            <person name="Cao Y."/>
        </authorList>
    </citation>
    <scope>NUCLEOTIDE SEQUENCE</scope>
    <source>
        <strain evidence="2">KC 300</strain>
    </source>
</reference>
<organism evidence="2 3">
    <name type="scientific">Mycolicibacterium arseniciresistens</name>
    <dbReference type="NCBI Taxonomy" id="3062257"/>
    <lineage>
        <taxon>Bacteria</taxon>
        <taxon>Bacillati</taxon>
        <taxon>Actinomycetota</taxon>
        <taxon>Actinomycetes</taxon>
        <taxon>Mycobacteriales</taxon>
        <taxon>Mycobacteriaceae</taxon>
        <taxon>Mycolicibacterium</taxon>
    </lineage>
</organism>
<proteinExistence type="predicted"/>
<sequence length="288" mass="31117">MADSATDQAIDELYRAAPEEFTALRTELAKKAKQGGDAEGAKAISASRKPTTSAWVVNRLIHDDPEIRSRLTDLGERLRSAHSTMDGERIRQFSGEQRRLVVELTRTAFRVAGIADPSAALRDDVTDTLQAAVADPDVTARLGRLAKAEQWSGFGEFGEISQLSTTARGSRATSKATPAPAPAPDGSADRDGADRDKEDRDKAERERRERARAVLAAAERAKAEADEAIAERQSDLATARLKRDDARNRLARAEEALEEAEQAYAAAKQAGRDAGAVVKEAKRGLTRG</sequence>
<gene>
    <name evidence="2" type="ORF">Q2100_16330</name>
</gene>
<name>A0ABT8UHM9_9MYCO</name>
<dbReference type="RefSeq" id="WP_302914926.1">
    <property type="nucleotide sequence ID" value="NZ_JAUMSQ010000119.1"/>
</dbReference>
<feature type="compositionally biased region" description="Basic and acidic residues" evidence="1">
    <location>
        <begin position="187"/>
        <end position="212"/>
    </location>
</feature>
<protein>
    <recommendedName>
        <fullName evidence="4">Transposase</fullName>
    </recommendedName>
</protein>
<evidence type="ECO:0000256" key="1">
    <source>
        <dbReference type="SAM" id="MobiDB-lite"/>
    </source>
</evidence>
<evidence type="ECO:0000313" key="2">
    <source>
        <dbReference type="EMBL" id="MDO3637312.1"/>
    </source>
</evidence>
<keyword evidence="3" id="KW-1185">Reference proteome</keyword>
<dbReference type="EMBL" id="JAUMSQ010000119">
    <property type="protein sequence ID" value="MDO3637312.1"/>
    <property type="molecule type" value="Genomic_DNA"/>
</dbReference>
<dbReference type="Proteomes" id="UP001168823">
    <property type="component" value="Unassembled WGS sequence"/>
</dbReference>